<name>A0A7R9PA77_TIMCA</name>
<gene>
    <name evidence="1" type="ORF">TCMB3V08_LOCUS7966</name>
</gene>
<protein>
    <submittedName>
        <fullName evidence="1">(California timema) hypothetical protein</fullName>
    </submittedName>
</protein>
<evidence type="ECO:0000313" key="1">
    <source>
        <dbReference type="EMBL" id="CAD7575371.1"/>
    </source>
</evidence>
<accession>A0A7R9PA77</accession>
<dbReference type="EMBL" id="OE183144">
    <property type="protein sequence ID" value="CAD7575371.1"/>
    <property type="molecule type" value="Genomic_DNA"/>
</dbReference>
<dbReference type="AlphaFoldDB" id="A0A7R9PA77"/>
<organism evidence="1">
    <name type="scientific">Timema californicum</name>
    <name type="common">California timema</name>
    <name type="synonym">Walking stick</name>
    <dbReference type="NCBI Taxonomy" id="61474"/>
    <lineage>
        <taxon>Eukaryota</taxon>
        <taxon>Metazoa</taxon>
        <taxon>Ecdysozoa</taxon>
        <taxon>Arthropoda</taxon>
        <taxon>Hexapoda</taxon>
        <taxon>Insecta</taxon>
        <taxon>Pterygota</taxon>
        <taxon>Neoptera</taxon>
        <taxon>Polyneoptera</taxon>
        <taxon>Phasmatodea</taxon>
        <taxon>Timematodea</taxon>
        <taxon>Timematoidea</taxon>
        <taxon>Timematidae</taxon>
        <taxon>Timema</taxon>
    </lineage>
</organism>
<reference evidence="1" key="1">
    <citation type="submission" date="2020-11" db="EMBL/GenBank/DDBJ databases">
        <authorList>
            <person name="Tran Van P."/>
        </authorList>
    </citation>
    <scope>NUCLEOTIDE SEQUENCE</scope>
</reference>
<proteinExistence type="predicted"/>
<sequence length="140" mass="15574">MTIRQRSAVRPSLDLCEEQLCTNIGWRQPAVSKPVLKMASSVTCSNAELLSLLECPVCYDVMRPPIMHCLNSHDVSGIYAETVTFSEKGVCILGLIVTEVFKSRLATRLQDTFDLVHELLRAGTRTDVLDGETVVVVFKF</sequence>